<accession>A0A4V5N6R8</accession>
<name>A0A4V5N6R8_9PEZI</name>
<keyword evidence="5" id="KW-1185">Reference proteome</keyword>
<comment type="caution">
    <text evidence="3">The sequence shown here is derived from an EMBL/GenBank/DDBJ whole genome shotgun (WGS) entry which is preliminary data.</text>
</comment>
<dbReference type="Proteomes" id="UP000310066">
    <property type="component" value="Unassembled WGS sequence"/>
</dbReference>
<reference evidence="1" key="2">
    <citation type="submission" date="2021-12" db="EMBL/GenBank/DDBJ databases">
        <title>Black yeast isolated from Biological Soil Crust.</title>
        <authorList>
            <person name="Kurbessoian T."/>
        </authorList>
    </citation>
    <scope>NUCLEOTIDE SEQUENCE</scope>
    <source>
        <strain evidence="1">CCFEE 5208</strain>
    </source>
</reference>
<gene>
    <name evidence="3" type="ORF">B0A54_11660</name>
    <name evidence="1" type="ORF">LTR82_006986</name>
    <name evidence="2" type="ORF">LTR91_002338</name>
</gene>
<dbReference type="EMBL" id="JAUJLE010000010">
    <property type="protein sequence ID" value="KAK1011052.1"/>
    <property type="molecule type" value="Genomic_DNA"/>
</dbReference>
<reference evidence="2" key="3">
    <citation type="submission" date="2023-06" db="EMBL/GenBank/DDBJ databases">
        <title>Black Yeasts Isolated from many extreme environments.</title>
        <authorList>
            <person name="Coleine C."/>
            <person name="Stajich J.E."/>
            <person name="Selbmann L."/>
        </authorList>
    </citation>
    <scope>NUCLEOTIDE SEQUENCE</scope>
    <source>
        <strain evidence="2">CCFEE 5200</strain>
    </source>
</reference>
<evidence type="ECO:0000313" key="5">
    <source>
        <dbReference type="Proteomes" id="UP001175353"/>
    </source>
</evidence>
<evidence type="ECO:0000313" key="3">
    <source>
        <dbReference type="EMBL" id="TKA36789.1"/>
    </source>
</evidence>
<evidence type="ECO:0000313" key="1">
    <source>
        <dbReference type="EMBL" id="KAK0322012.1"/>
    </source>
</evidence>
<organism evidence="3 4">
    <name type="scientific">Friedmanniomyces endolithicus</name>
    <dbReference type="NCBI Taxonomy" id="329885"/>
    <lineage>
        <taxon>Eukaryota</taxon>
        <taxon>Fungi</taxon>
        <taxon>Dikarya</taxon>
        <taxon>Ascomycota</taxon>
        <taxon>Pezizomycotina</taxon>
        <taxon>Dothideomycetes</taxon>
        <taxon>Dothideomycetidae</taxon>
        <taxon>Mycosphaerellales</taxon>
        <taxon>Teratosphaeriaceae</taxon>
        <taxon>Friedmanniomyces</taxon>
    </lineage>
</organism>
<proteinExistence type="predicted"/>
<dbReference type="STRING" id="329885.A0A4V5N6R8"/>
<dbReference type="EMBL" id="NAJP01000057">
    <property type="protein sequence ID" value="TKA36789.1"/>
    <property type="molecule type" value="Genomic_DNA"/>
</dbReference>
<dbReference type="OrthoDB" id="3865351at2759"/>
<dbReference type="AlphaFoldDB" id="A0A4V5N6R8"/>
<dbReference type="EMBL" id="JASUXU010000018">
    <property type="protein sequence ID" value="KAK0322012.1"/>
    <property type="molecule type" value="Genomic_DNA"/>
</dbReference>
<dbReference type="Proteomes" id="UP001168146">
    <property type="component" value="Unassembled WGS sequence"/>
</dbReference>
<sequence length="208" mass="22910">MYWTPLSAEGSLTTAQNHYITRLSLHAWHVNGDTCAACALSRLATDTNLLLALGALTLASLSPHNWRKSKRLYFFESQLQHLHDRTLGTNAEAAKRKMFELGSELRRIRERLRALHDRHINDRPHVAEALTRYYDASAPPPRPPRSPEQHNHVLISASLSPKGGRLAEIAELMSGGGGTSGFAVPRKPVPGVGGSQVSLTRRFNPVGL</sequence>
<evidence type="ECO:0000313" key="4">
    <source>
        <dbReference type="Proteomes" id="UP000310066"/>
    </source>
</evidence>
<protein>
    <submittedName>
        <fullName evidence="3">Uncharacterized protein</fullName>
    </submittedName>
</protein>
<evidence type="ECO:0000313" key="2">
    <source>
        <dbReference type="EMBL" id="KAK1011052.1"/>
    </source>
</evidence>
<dbReference type="Proteomes" id="UP001175353">
    <property type="component" value="Unassembled WGS sequence"/>
</dbReference>
<reference evidence="3 4" key="1">
    <citation type="submission" date="2017-03" db="EMBL/GenBank/DDBJ databases">
        <title>Genomes of endolithic fungi from Antarctica.</title>
        <authorList>
            <person name="Coleine C."/>
            <person name="Masonjones S."/>
            <person name="Stajich J.E."/>
        </authorList>
    </citation>
    <scope>NUCLEOTIDE SEQUENCE [LARGE SCALE GENOMIC DNA]</scope>
    <source>
        <strain evidence="3 4">CCFEE 5311</strain>
    </source>
</reference>